<organism evidence="1 2">
    <name type="scientific">Bradyrhizobium elkanii</name>
    <dbReference type="NCBI Taxonomy" id="29448"/>
    <lineage>
        <taxon>Bacteria</taxon>
        <taxon>Pseudomonadati</taxon>
        <taxon>Pseudomonadota</taxon>
        <taxon>Alphaproteobacteria</taxon>
        <taxon>Hyphomicrobiales</taxon>
        <taxon>Nitrobacteraceae</taxon>
        <taxon>Bradyrhizobium</taxon>
    </lineage>
</organism>
<evidence type="ECO:0000313" key="1">
    <source>
        <dbReference type="EMBL" id="TKV80148.1"/>
    </source>
</evidence>
<reference evidence="1 2" key="1">
    <citation type="submission" date="2019-05" db="EMBL/GenBank/DDBJ databases">
        <title>Draft Genome of Bradyrhizobium elkanii strain SEMIA 938, Used in Commercial Inoculants for Lupinus spp. in Brazil.</title>
        <authorList>
            <person name="Hungria M."/>
            <person name="Delamuta J.R.M."/>
            <person name="Ribeiro R.A."/>
            <person name="Nogueira M.A."/>
        </authorList>
    </citation>
    <scope>NUCLEOTIDE SEQUENCE [LARGE SCALE GENOMIC DNA]</scope>
    <source>
        <strain evidence="1 2">Semia 938</strain>
    </source>
</reference>
<protein>
    <recommendedName>
        <fullName evidence="3">NACHT domain-containing protein</fullName>
    </recommendedName>
</protein>
<dbReference type="RefSeq" id="WP_137479436.1">
    <property type="nucleotide sequence ID" value="NZ_SZZP01000010.1"/>
</dbReference>
<sequence>MPLTPDEFSHQSKLKSALQAERSARKLENLAAGLIGRLLGISIAVAKSGFQHGGDAGAVGQQDRRFRLECKKYGDDTSLSDRELLGEIDHALARDEALEAWILIATRKVPEQLGQDLVQKGERLGVPVLVIGWNDHEPAPLAALCAFGPDLVQAEFSEQAAKEARALQVAMGETIATLRRNLQVWSLGFECLRSDARRKLHGIWTSHRVSNAELGQNAAGGAQSKRVRRQTVHDALDAWWRGPAVNDAPAAIIGWDGVGKTWAALDWLTGRMDEQPIVLTVPSSALAGLTSISESTVRRILAERLYELTGAREPEHWLRRLNYLLKRPKDEGPVLTVLLDGLNQEPTVPWLALLKAVQGVAFEGRVRVMLTTRRHHFDDKLSGLRGLVVAAAPVVVDVYDATAGGELDQMLGFENLTQADLHPELVELARTPRLFNLVIRFRDRLVEAGQVTVHRLLWEYGRDTFGDRAGKSFSENDWRAWLSEIAGRYRGGIKEFSLKSLGETASRPDLSEREVYARLSDIIDGRFAKPGPSGTMQLSPTVVAHALGAALLAHLDGYGGTTFAAAEAEVTQWLDPIAGLDQRAEILRAAVSILVERGGPFTTPIGGALVTAWLQTQNVTDGHRRELASLAQSIPGALLDAVEQSDAHAHASARMWAVNALRAIPREDGSQLMAIAARVHTWFSIVSREVDNRPDANADSERRREERYRGRVGIDVSGPLTVLGVTLRLVDRDDGKLQATAPAILDGFPLSKIAPCFEALAVASAVRGHASAWPGLKWLCYLNEVDPELTADVLRGVSEDIRSRVPEAGIHPQLPARAAALLLPLTGLEVDEESAATLDPHIDRRYTYEKDYLPNPSRSFFALERRHAGIALEDKERPLHSRLHRTGELWLDPTFQPPPGFVDELRSAAVAFDVTKLNREMGHTPEEIFFEELQPALARCAPDVLAALLRRKMESFASCPPESRYWSAVHATESFLLAGIAEVSAAQALRLSAQDKDENEDAIATIELLKIELHSIGDAQSQFDRLIAADLKFIPADLDEVMRTPSAADVDALIARYGDAPDKRRRDLVVLLSIHPSDFSDSAWSWLINLIDEPGHELDGVLFRMLTLADAVRFGRHLAAKAWGWSPSAHIWVNHYGTGALIKAESALPFDQLGPRLAPWRLLEAARVRGADPAEVRFAAEIFGHVLAANKIAEPDPGSTLTVDRTQTRFTPTFVSIQPRPDPQERSNPAASFRAALDADAGIKAHERAIETATARIEEARQSGASLYLADIHAIDLDPAIQHASDMIERWVEGWHDISTDFRRRVRLAETAFLALCEALLTREPTRGTGLWRALRMTVTTRYVGPAGVDELLHMVFRVPDSAPVVALREELISLPFCHSDKNLFDLAVAASYNGKAAWIADIAAADRASSLAWRQRRGALLDGLGTDNVLPVPEAWPDGQIRTDSAGLRLEAARLRWREACAHHWWQTYLAAQDVVEAYAAWVLFLRSADPRAWTWMRADIERQNKSDGLFALKLAHMQLNRAGLKRAMDKIFEKSDKKFLDHDIVRGIGPWTNASNAD</sequence>
<name>A0A4U6S006_BRAEL</name>
<evidence type="ECO:0000313" key="2">
    <source>
        <dbReference type="Proteomes" id="UP000305095"/>
    </source>
</evidence>
<comment type="caution">
    <text evidence="1">The sequence shown here is derived from an EMBL/GenBank/DDBJ whole genome shotgun (WGS) entry which is preliminary data.</text>
</comment>
<dbReference type="Proteomes" id="UP000305095">
    <property type="component" value="Unassembled WGS sequence"/>
</dbReference>
<gene>
    <name evidence="1" type="ORF">FDV58_18060</name>
</gene>
<accession>A0A4U6S006</accession>
<proteinExistence type="predicted"/>
<dbReference type="EMBL" id="SZZP01000010">
    <property type="protein sequence ID" value="TKV80148.1"/>
    <property type="molecule type" value="Genomic_DNA"/>
</dbReference>
<evidence type="ECO:0008006" key="3">
    <source>
        <dbReference type="Google" id="ProtNLM"/>
    </source>
</evidence>